<organism evidence="2 3">
    <name type="scientific">Cupriavidus pauculus</name>
    <dbReference type="NCBI Taxonomy" id="82633"/>
    <lineage>
        <taxon>Bacteria</taxon>
        <taxon>Pseudomonadati</taxon>
        <taxon>Pseudomonadota</taxon>
        <taxon>Betaproteobacteria</taxon>
        <taxon>Burkholderiales</taxon>
        <taxon>Burkholderiaceae</taxon>
        <taxon>Cupriavidus</taxon>
    </lineage>
</organism>
<evidence type="ECO:0000313" key="2">
    <source>
        <dbReference type="EMBL" id="AZG12035.1"/>
    </source>
</evidence>
<name>A0A3G8GVN6_9BURK</name>
<feature type="transmembrane region" description="Helical" evidence="1">
    <location>
        <begin position="50"/>
        <end position="67"/>
    </location>
</feature>
<dbReference type="OrthoDB" id="8964549at2"/>
<evidence type="ECO:0000313" key="3">
    <source>
        <dbReference type="Proteomes" id="UP000270411"/>
    </source>
</evidence>
<dbReference type="EMBL" id="CP033968">
    <property type="protein sequence ID" value="AZG12035.1"/>
    <property type="molecule type" value="Genomic_DNA"/>
</dbReference>
<feature type="transmembrane region" description="Helical" evidence="1">
    <location>
        <begin position="15"/>
        <end position="38"/>
    </location>
</feature>
<reference evidence="3" key="1">
    <citation type="submission" date="2018-11" db="EMBL/GenBank/DDBJ databases">
        <title>FDA dAtabase for Regulatory Grade micrObial Sequences (FDA-ARGOS): Supporting development and validation of Infectious Disease Dx tests.</title>
        <authorList>
            <person name="Goldberg B."/>
            <person name="Campos J."/>
            <person name="Tallon L."/>
            <person name="Sadzewicz L."/>
            <person name="Zhao X."/>
            <person name="Vavikolanu K."/>
            <person name="Mehta A."/>
            <person name="Aluvathingal J."/>
            <person name="Nadendla S."/>
            <person name="Geyer C."/>
            <person name="Nandy P."/>
            <person name="Yan Y."/>
            <person name="Sichtig H."/>
        </authorList>
    </citation>
    <scope>NUCLEOTIDE SEQUENCE [LARGE SCALE GENOMIC DNA]</scope>
    <source>
        <strain evidence="3">FDAARGOS_614</strain>
        <plasmid evidence="3">unnamed1</plasmid>
    </source>
</reference>
<accession>A0A3G8GVN6</accession>
<geneLocation type="plasmid" evidence="2">
    <name>unnamed1</name>
</geneLocation>
<dbReference type="AlphaFoldDB" id="A0A3G8GVN6"/>
<keyword evidence="1" id="KW-0812">Transmembrane</keyword>
<dbReference type="KEGG" id="cpau:EHF44_00705"/>
<evidence type="ECO:0000256" key="1">
    <source>
        <dbReference type="SAM" id="Phobius"/>
    </source>
</evidence>
<proteinExistence type="predicted"/>
<feature type="transmembrane region" description="Helical" evidence="1">
    <location>
        <begin position="74"/>
        <end position="96"/>
    </location>
</feature>
<keyword evidence="1" id="KW-0472">Membrane</keyword>
<gene>
    <name evidence="2" type="ORF">EHF44_00705</name>
</gene>
<protein>
    <submittedName>
        <fullName evidence="2">Uncharacterized protein</fullName>
    </submittedName>
</protein>
<keyword evidence="1" id="KW-1133">Transmembrane helix</keyword>
<keyword evidence="2" id="KW-0614">Plasmid</keyword>
<dbReference type="RefSeq" id="WP_017511139.1">
    <property type="nucleotide sequence ID" value="NZ_CP033968.1"/>
</dbReference>
<sequence length="141" mass="14437">MNQVTGSATSPTKSVFDAFGAIGCGLYVGGVVAVTLYFLQEGGIRLTDGLPVAAVVAAAVAALLTLVRCVLTGFYVPLALIGVFVLGFGAITKISANLPDPTAGAFGAVQLRIDGAMPWVFFGICMIALALACLTPRQDRN</sequence>
<feature type="transmembrane region" description="Helical" evidence="1">
    <location>
        <begin position="116"/>
        <end position="135"/>
    </location>
</feature>
<dbReference type="Proteomes" id="UP000270411">
    <property type="component" value="Plasmid unnamed1"/>
</dbReference>